<dbReference type="HOGENOM" id="CLU_2213988_0_0_1"/>
<feature type="compositionally biased region" description="Low complexity" evidence="1">
    <location>
        <begin position="48"/>
        <end position="61"/>
    </location>
</feature>
<dbReference type="Proteomes" id="UP000006038">
    <property type="component" value="Unassembled WGS sequence"/>
</dbReference>
<accession>J3LC19</accession>
<dbReference type="EnsemblPlants" id="OB02G21860.1">
    <property type="protein sequence ID" value="OB02G21860.1"/>
    <property type="gene ID" value="OB02G21860"/>
</dbReference>
<dbReference type="Gramene" id="OB02G21860.1">
    <property type="protein sequence ID" value="OB02G21860.1"/>
    <property type="gene ID" value="OB02G21860"/>
</dbReference>
<name>J3LC19_ORYBR</name>
<organism evidence="2">
    <name type="scientific">Oryza brachyantha</name>
    <name type="common">malo sina</name>
    <dbReference type="NCBI Taxonomy" id="4533"/>
    <lineage>
        <taxon>Eukaryota</taxon>
        <taxon>Viridiplantae</taxon>
        <taxon>Streptophyta</taxon>
        <taxon>Embryophyta</taxon>
        <taxon>Tracheophyta</taxon>
        <taxon>Spermatophyta</taxon>
        <taxon>Magnoliopsida</taxon>
        <taxon>Liliopsida</taxon>
        <taxon>Poales</taxon>
        <taxon>Poaceae</taxon>
        <taxon>BOP clade</taxon>
        <taxon>Oryzoideae</taxon>
        <taxon>Oryzeae</taxon>
        <taxon>Oryzinae</taxon>
        <taxon>Oryza</taxon>
    </lineage>
</organism>
<evidence type="ECO:0000256" key="1">
    <source>
        <dbReference type="SAM" id="MobiDB-lite"/>
    </source>
</evidence>
<dbReference type="AlphaFoldDB" id="J3LC19"/>
<proteinExistence type="predicted"/>
<reference evidence="2" key="1">
    <citation type="submission" date="2013-04" db="UniProtKB">
        <authorList>
            <consortium name="EnsemblPlants"/>
        </authorList>
    </citation>
    <scope>IDENTIFICATION</scope>
</reference>
<sequence length="107" mass="12054">MSYTMTEPMMLVRSKKIYLCNKFFHDKKFPAEAPACRHGGRVMGQPGTAQAQATALRCAAPLRRRRQPPQEQDAPSLSPSESMSPNPRRALPDRRDDTSMANPLDPW</sequence>
<protein>
    <submittedName>
        <fullName evidence="2">Uncharacterized protein</fullName>
    </submittedName>
</protein>
<evidence type="ECO:0000313" key="3">
    <source>
        <dbReference type="Proteomes" id="UP000006038"/>
    </source>
</evidence>
<feature type="region of interest" description="Disordered" evidence="1">
    <location>
        <begin position="43"/>
        <end position="107"/>
    </location>
</feature>
<keyword evidence="3" id="KW-1185">Reference proteome</keyword>
<evidence type="ECO:0000313" key="2">
    <source>
        <dbReference type="EnsemblPlants" id="OB02G21860.1"/>
    </source>
</evidence>